<dbReference type="Proteomes" id="UP000678499">
    <property type="component" value="Unassembled WGS sequence"/>
</dbReference>
<keyword evidence="2" id="KW-0472">Membrane</keyword>
<protein>
    <submittedName>
        <fullName evidence="3">Uncharacterized protein</fullName>
    </submittedName>
</protein>
<name>A0A7R9BMB8_9CRUS</name>
<sequence>MALMHCCCICCSARAGALVIGTLQLIALIVGGILTGMMLAAIDLLVDKDVIKDVLQDYFEISSSDMIFIEDQIDEIQDYILDSITVLQRILYVVLGYIIVDFIFTCLMIHGARTSSRKIMVPWILLEGLRSCATLAAGILTIIQRNEWAETITNEINDIIDSPMTLPVSLPPGFGSTLKPPVTITADPRTIESGLTSLGGSLIFNAVLWFYFVLVVFSQFQIIREVRQNGKRVAHRVSVVKGGEGGNISASPSMYNMQQQQQPNTARNAFEDVPVPYRASKNGLGPAAQQPPYYAFENQAYTNNAPSVPSIYMPSAAAYDPKPAWQQQQQSFVQGSRIYPDLRNNNASPWGQNSSMLGNMEPTPDYD</sequence>
<keyword evidence="2" id="KW-1133">Transmembrane helix</keyword>
<evidence type="ECO:0000256" key="2">
    <source>
        <dbReference type="SAM" id="Phobius"/>
    </source>
</evidence>
<evidence type="ECO:0000313" key="3">
    <source>
        <dbReference type="EMBL" id="CAD7277998.1"/>
    </source>
</evidence>
<dbReference type="PANTHER" id="PTHR36694">
    <property type="entry name" value="PASIFLORA 1, ISOFORM A-RELATED"/>
    <property type="match status" value="1"/>
</dbReference>
<proteinExistence type="predicted"/>
<dbReference type="AlphaFoldDB" id="A0A7R9BMB8"/>
<feature type="compositionally biased region" description="Polar residues" evidence="1">
    <location>
        <begin position="343"/>
        <end position="357"/>
    </location>
</feature>
<feature type="transmembrane region" description="Helical" evidence="2">
    <location>
        <begin position="25"/>
        <end position="46"/>
    </location>
</feature>
<keyword evidence="4" id="KW-1185">Reference proteome</keyword>
<dbReference type="EMBL" id="CAJPEX010001081">
    <property type="protein sequence ID" value="CAG0918150.1"/>
    <property type="molecule type" value="Genomic_DNA"/>
</dbReference>
<feature type="transmembrane region" description="Helical" evidence="2">
    <location>
        <begin position="202"/>
        <end position="223"/>
    </location>
</feature>
<organism evidence="3">
    <name type="scientific">Notodromas monacha</name>
    <dbReference type="NCBI Taxonomy" id="399045"/>
    <lineage>
        <taxon>Eukaryota</taxon>
        <taxon>Metazoa</taxon>
        <taxon>Ecdysozoa</taxon>
        <taxon>Arthropoda</taxon>
        <taxon>Crustacea</taxon>
        <taxon>Oligostraca</taxon>
        <taxon>Ostracoda</taxon>
        <taxon>Podocopa</taxon>
        <taxon>Podocopida</taxon>
        <taxon>Cypridocopina</taxon>
        <taxon>Cypridoidea</taxon>
        <taxon>Cyprididae</taxon>
        <taxon>Notodromas</taxon>
    </lineage>
</organism>
<accession>A0A7R9BMB8</accession>
<reference evidence="3" key="1">
    <citation type="submission" date="2020-11" db="EMBL/GenBank/DDBJ databases">
        <authorList>
            <person name="Tran Van P."/>
        </authorList>
    </citation>
    <scope>NUCLEOTIDE SEQUENCE</scope>
</reference>
<feature type="transmembrane region" description="Helical" evidence="2">
    <location>
        <begin position="90"/>
        <end position="112"/>
    </location>
</feature>
<dbReference type="EMBL" id="OA883118">
    <property type="protein sequence ID" value="CAD7277998.1"/>
    <property type="molecule type" value="Genomic_DNA"/>
</dbReference>
<evidence type="ECO:0000313" key="4">
    <source>
        <dbReference type="Proteomes" id="UP000678499"/>
    </source>
</evidence>
<keyword evidence="2" id="KW-0812">Transmembrane</keyword>
<gene>
    <name evidence="3" type="ORF">NMOB1V02_LOCUS5713</name>
</gene>
<dbReference type="OrthoDB" id="10067585at2759"/>
<dbReference type="PANTHER" id="PTHR36694:SF11">
    <property type="entry name" value="LP21121P-RELATED"/>
    <property type="match status" value="1"/>
</dbReference>
<evidence type="ECO:0000256" key="1">
    <source>
        <dbReference type="SAM" id="MobiDB-lite"/>
    </source>
</evidence>
<feature type="region of interest" description="Disordered" evidence="1">
    <location>
        <begin position="339"/>
        <end position="367"/>
    </location>
</feature>